<dbReference type="AlphaFoldDB" id="A0A4S3LYX0"/>
<evidence type="ECO:0000313" key="2">
    <source>
        <dbReference type="Proteomes" id="UP000305939"/>
    </source>
</evidence>
<name>A0A4S3LYX0_9FLAO</name>
<keyword evidence="2" id="KW-1185">Reference proteome</keyword>
<accession>A0A4S3LYX0</accession>
<sequence length="284" mass="32932">MNLPQLKECVIIHYGCSAFGSPEHNIFWIGAIYHDPGKRYFFHHFQKFKEAEIIELFHNLIQSNKEKTFIHWSMNSPKFGFPAIADRYQELTGQSINVYPEKEIDLSEYLKEKYGVDYIERENGRLNNLAKHNGFTGFQSDIEVINQHDSANRLELIFSIVQAETQGKLKVLTAEPQSKKTKYESKFYGLAYIFDCIVTGKEIIWNGKKELEYIGSKTYQTTGNTFYKAVSRKLNNIDLNSFDSINKVCGTNRLKPVDWRELVLDIAINKDEVESYLKSKGLLE</sequence>
<dbReference type="OrthoDB" id="7889003at2"/>
<evidence type="ECO:0000313" key="1">
    <source>
        <dbReference type="EMBL" id="THD66828.1"/>
    </source>
</evidence>
<dbReference type="RefSeq" id="WP_136336897.1">
    <property type="nucleotide sequence ID" value="NZ_QXMP01000023.1"/>
</dbReference>
<comment type="caution">
    <text evidence="1">The sequence shown here is derived from an EMBL/GenBank/DDBJ whole genome shotgun (WGS) entry which is preliminary data.</text>
</comment>
<dbReference type="EMBL" id="SSMC01000003">
    <property type="protein sequence ID" value="THD66828.1"/>
    <property type="molecule type" value="Genomic_DNA"/>
</dbReference>
<protein>
    <submittedName>
        <fullName evidence="1">Uncharacterized protein</fullName>
    </submittedName>
</protein>
<dbReference type="Proteomes" id="UP000305939">
    <property type="component" value="Unassembled WGS sequence"/>
</dbReference>
<proteinExistence type="predicted"/>
<gene>
    <name evidence="1" type="ORF">E7Z59_13705</name>
</gene>
<organism evidence="1 2">
    <name type="scientific">Robertkochia marina</name>
    <dbReference type="NCBI Taxonomy" id="1227945"/>
    <lineage>
        <taxon>Bacteria</taxon>
        <taxon>Pseudomonadati</taxon>
        <taxon>Bacteroidota</taxon>
        <taxon>Flavobacteriia</taxon>
        <taxon>Flavobacteriales</taxon>
        <taxon>Flavobacteriaceae</taxon>
        <taxon>Robertkochia</taxon>
    </lineage>
</organism>
<reference evidence="1 2" key="1">
    <citation type="submission" date="2019-04" db="EMBL/GenBank/DDBJ databases">
        <title>Draft genome sequence of Robertkochia marina CC-AMO-30D.</title>
        <authorList>
            <person name="Hameed A."/>
            <person name="Lin S.-Y."/>
            <person name="Shahina M."/>
            <person name="Lai W.-A."/>
            <person name="Young C.-C."/>
        </authorList>
    </citation>
    <scope>NUCLEOTIDE SEQUENCE [LARGE SCALE GENOMIC DNA]</scope>
    <source>
        <strain evidence="1 2">CC-AMO-30D</strain>
    </source>
</reference>